<accession>A0A9W8H8F7</accession>
<dbReference type="PANTHER" id="PTHR14209:SF19">
    <property type="entry name" value="ISOAMYL ACETATE-HYDROLYZING ESTERASE 1 HOMOLOG"/>
    <property type="match status" value="1"/>
</dbReference>
<reference evidence="2" key="1">
    <citation type="submission" date="2022-07" db="EMBL/GenBank/DDBJ databases">
        <title>Phylogenomic reconstructions and comparative analyses of Kickxellomycotina fungi.</title>
        <authorList>
            <person name="Reynolds N.K."/>
            <person name="Stajich J.E."/>
            <person name="Barry K."/>
            <person name="Grigoriev I.V."/>
            <person name="Crous P."/>
            <person name="Smith M.E."/>
        </authorList>
    </citation>
    <scope>NUCLEOTIDE SEQUENCE</scope>
    <source>
        <strain evidence="2">NBRC 105414</strain>
    </source>
</reference>
<gene>
    <name evidence="2" type="primary">IAH1_4</name>
    <name evidence="2" type="ORF">H4R18_005225</name>
</gene>
<protein>
    <submittedName>
        <fullName evidence="2">Isoamyl acetate-hydrolyzing esterase</fullName>
    </submittedName>
</protein>
<dbReference type="InterPro" id="IPR036514">
    <property type="entry name" value="SGNH_hydro_sf"/>
</dbReference>
<dbReference type="PANTHER" id="PTHR14209">
    <property type="entry name" value="ISOAMYL ACETATE-HYDROLYZING ESTERASE 1"/>
    <property type="match status" value="1"/>
</dbReference>
<organism evidence="2 3">
    <name type="scientific">Coemansia javaensis</name>
    <dbReference type="NCBI Taxonomy" id="2761396"/>
    <lineage>
        <taxon>Eukaryota</taxon>
        <taxon>Fungi</taxon>
        <taxon>Fungi incertae sedis</taxon>
        <taxon>Zoopagomycota</taxon>
        <taxon>Kickxellomycotina</taxon>
        <taxon>Kickxellomycetes</taxon>
        <taxon>Kickxellales</taxon>
        <taxon>Kickxellaceae</taxon>
        <taxon>Coemansia</taxon>
    </lineage>
</organism>
<dbReference type="OrthoDB" id="671439at2759"/>
<dbReference type="Pfam" id="PF13472">
    <property type="entry name" value="Lipase_GDSL_2"/>
    <property type="match status" value="1"/>
</dbReference>
<comment type="caution">
    <text evidence="2">The sequence shown here is derived from an EMBL/GenBank/DDBJ whole genome shotgun (WGS) entry which is preliminary data.</text>
</comment>
<dbReference type="EMBL" id="JANBUL010000300">
    <property type="protein sequence ID" value="KAJ2777297.1"/>
    <property type="molecule type" value="Genomic_DNA"/>
</dbReference>
<dbReference type="Proteomes" id="UP001140217">
    <property type="component" value="Unassembled WGS sequence"/>
</dbReference>
<sequence>MAPTGSRSSHSLDLVVCLGDSLTQRGWSVAHSGWVAQLSEAYARRLDVVNRGYGGFNSRWGAEIMPRVMPAYASSDGGRPRMRLLTVFFGANDAQYEGYRAHVPLDEYQANLERIIDAVRSPRSLLYSPDTRILLITPPPLGDKLYAEYENPDYGLRKVIERDHATSARYVEAARATAARLGLVCVDLFAAIEARVAAARAASSSKYDGYDEFLLDGLHLNAAGNQLLFDLVTDAISANFPELHPDAMPFVVPAFRDFNSFEELRQMMDS</sequence>
<keyword evidence="3" id="KW-1185">Reference proteome</keyword>
<evidence type="ECO:0000313" key="3">
    <source>
        <dbReference type="Proteomes" id="UP001140217"/>
    </source>
</evidence>
<dbReference type="SUPFAM" id="SSF52266">
    <property type="entry name" value="SGNH hydrolase"/>
    <property type="match status" value="1"/>
</dbReference>
<evidence type="ECO:0000259" key="1">
    <source>
        <dbReference type="Pfam" id="PF13472"/>
    </source>
</evidence>
<dbReference type="Gene3D" id="3.40.50.1110">
    <property type="entry name" value="SGNH hydrolase"/>
    <property type="match status" value="1"/>
</dbReference>
<feature type="domain" description="SGNH hydrolase-type esterase" evidence="1">
    <location>
        <begin position="17"/>
        <end position="227"/>
    </location>
</feature>
<proteinExistence type="predicted"/>
<dbReference type="AlphaFoldDB" id="A0A9W8H8F7"/>
<dbReference type="InterPro" id="IPR045136">
    <property type="entry name" value="Iah1-like"/>
</dbReference>
<dbReference type="InterPro" id="IPR013830">
    <property type="entry name" value="SGNH_hydro"/>
</dbReference>
<name>A0A9W8H8F7_9FUNG</name>
<evidence type="ECO:0000313" key="2">
    <source>
        <dbReference type="EMBL" id="KAJ2777297.1"/>
    </source>
</evidence>
<dbReference type="CDD" id="cd01838">
    <property type="entry name" value="Isoamyl_acetate_hydrolase_like"/>
    <property type="match status" value="1"/>
</dbReference>